<reference evidence="5" key="1">
    <citation type="journal article" date="2019" name="Int. J. Syst. Evol. Microbiol.">
        <title>The Global Catalogue of Microorganisms (GCM) 10K type strain sequencing project: providing services to taxonomists for standard genome sequencing and annotation.</title>
        <authorList>
            <consortium name="The Broad Institute Genomics Platform"/>
            <consortium name="The Broad Institute Genome Sequencing Center for Infectious Disease"/>
            <person name="Wu L."/>
            <person name="Ma J."/>
        </authorList>
    </citation>
    <scope>NUCLEOTIDE SEQUENCE [LARGE SCALE GENOMIC DNA]</scope>
    <source>
        <strain evidence="5">WYCCWR 12678</strain>
    </source>
</reference>
<evidence type="ECO:0000256" key="1">
    <source>
        <dbReference type="ARBA" id="ARBA00023157"/>
    </source>
</evidence>
<dbReference type="Proteomes" id="UP001596002">
    <property type="component" value="Unassembled WGS sequence"/>
</dbReference>
<protein>
    <submittedName>
        <fullName evidence="4">TlpA family protein disulfide reductase</fullName>
    </submittedName>
</protein>
<proteinExistence type="predicted"/>
<feature type="transmembrane region" description="Helical" evidence="2">
    <location>
        <begin position="6"/>
        <end position="27"/>
    </location>
</feature>
<dbReference type="InterPro" id="IPR013766">
    <property type="entry name" value="Thioredoxin_domain"/>
</dbReference>
<feature type="domain" description="Thioredoxin" evidence="3">
    <location>
        <begin position="46"/>
        <end position="180"/>
    </location>
</feature>
<dbReference type="EMBL" id="JBHSHC010000027">
    <property type="protein sequence ID" value="MFC4766616.1"/>
    <property type="molecule type" value="Genomic_DNA"/>
</dbReference>
<evidence type="ECO:0000313" key="4">
    <source>
        <dbReference type="EMBL" id="MFC4766616.1"/>
    </source>
</evidence>
<keyword evidence="2" id="KW-0812">Transmembrane</keyword>
<dbReference type="SUPFAM" id="SSF52833">
    <property type="entry name" value="Thioredoxin-like"/>
    <property type="match status" value="1"/>
</dbReference>
<dbReference type="InterPro" id="IPR000866">
    <property type="entry name" value="AhpC/TSA"/>
</dbReference>
<comment type="caution">
    <text evidence="4">The sequence shown here is derived from an EMBL/GenBank/DDBJ whole genome shotgun (WGS) entry which is preliminary data.</text>
</comment>
<keyword evidence="2" id="KW-0472">Membrane</keyword>
<dbReference type="PROSITE" id="PS51352">
    <property type="entry name" value="THIOREDOXIN_2"/>
    <property type="match status" value="1"/>
</dbReference>
<dbReference type="Pfam" id="PF00578">
    <property type="entry name" value="AhpC-TSA"/>
    <property type="match status" value="1"/>
</dbReference>
<keyword evidence="2" id="KW-1133">Transmembrane helix</keyword>
<dbReference type="RefSeq" id="WP_380024515.1">
    <property type="nucleotide sequence ID" value="NZ_JBHSHC010000027.1"/>
</dbReference>
<evidence type="ECO:0000259" key="3">
    <source>
        <dbReference type="PROSITE" id="PS51352"/>
    </source>
</evidence>
<dbReference type="InterPro" id="IPR036249">
    <property type="entry name" value="Thioredoxin-like_sf"/>
</dbReference>
<sequence>MSNLFLVSYGVLWLLVVSLFLLMFLVFRQFGLVYLKTAAGVSRSGVDLGTTIPDLEVKSVTGDNLKLSDYSGQPLLIVFTSPHCAPCRNLVSHLDDFIDKYPGISTLVFSIDGSEEETRSMFPRPRYSIIPLPDREIFKTVFEGEVTPFAFVIDDKRKVVAKGLVNSLRDLEHVVASSGKSSSFIQITSTAVES</sequence>
<name>A0ABV9PWK2_9BACL</name>
<dbReference type="Gene3D" id="3.40.30.10">
    <property type="entry name" value="Glutaredoxin"/>
    <property type="match status" value="1"/>
</dbReference>
<evidence type="ECO:0000313" key="5">
    <source>
        <dbReference type="Proteomes" id="UP001596002"/>
    </source>
</evidence>
<keyword evidence="1" id="KW-1015">Disulfide bond</keyword>
<accession>A0ABV9PWK2</accession>
<organism evidence="4 5">
    <name type="scientific">Effusibacillus consociatus</name>
    <dbReference type="NCBI Taxonomy" id="1117041"/>
    <lineage>
        <taxon>Bacteria</taxon>
        <taxon>Bacillati</taxon>
        <taxon>Bacillota</taxon>
        <taxon>Bacilli</taxon>
        <taxon>Bacillales</taxon>
        <taxon>Alicyclobacillaceae</taxon>
        <taxon>Effusibacillus</taxon>
    </lineage>
</organism>
<keyword evidence="5" id="KW-1185">Reference proteome</keyword>
<gene>
    <name evidence="4" type="ORF">ACFO8Q_04380</name>
</gene>
<evidence type="ECO:0000256" key="2">
    <source>
        <dbReference type="SAM" id="Phobius"/>
    </source>
</evidence>